<accession>A0A381NDY8</accession>
<dbReference type="NCBIfam" id="TIGR00741">
    <property type="entry name" value="yfiA"/>
    <property type="match status" value="1"/>
</dbReference>
<dbReference type="SUPFAM" id="SSF69754">
    <property type="entry name" value="Ribosome binding protein Y (YfiA homologue)"/>
    <property type="match status" value="1"/>
</dbReference>
<proteinExistence type="predicted"/>
<sequence length="96" mass="11030">MVIEFTARHFHAPDNIRVYAESEVERLNKFNDRITNCQIILEHSHNDYMVEVNVSIPGNKFNAKAATGNMTKSIDLAVNKTANQLKKHMEIIQSHH</sequence>
<protein>
    <recommendedName>
        <fullName evidence="2">Ribosomal subunit interface protein</fullName>
    </recommendedName>
</protein>
<dbReference type="InterPro" id="IPR003489">
    <property type="entry name" value="RHF/RaiA"/>
</dbReference>
<dbReference type="Pfam" id="PF02482">
    <property type="entry name" value="Ribosomal_S30AE"/>
    <property type="match status" value="1"/>
</dbReference>
<organism evidence="1">
    <name type="scientific">marine metagenome</name>
    <dbReference type="NCBI Taxonomy" id="408172"/>
    <lineage>
        <taxon>unclassified sequences</taxon>
        <taxon>metagenomes</taxon>
        <taxon>ecological metagenomes</taxon>
    </lineage>
</organism>
<reference evidence="1" key="1">
    <citation type="submission" date="2018-05" db="EMBL/GenBank/DDBJ databases">
        <authorList>
            <person name="Lanie J.A."/>
            <person name="Ng W.-L."/>
            <person name="Kazmierczak K.M."/>
            <person name="Andrzejewski T.M."/>
            <person name="Davidsen T.M."/>
            <person name="Wayne K.J."/>
            <person name="Tettelin H."/>
            <person name="Glass J.I."/>
            <person name="Rusch D."/>
            <person name="Podicherti R."/>
            <person name="Tsui H.-C.T."/>
            <person name="Winkler M.E."/>
        </authorList>
    </citation>
    <scope>NUCLEOTIDE SEQUENCE</scope>
</reference>
<dbReference type="InterPro" id="IPR036567">
    <property type="entry name" value="RHF-like"/>
</dbReference>
<dbReference type="Gene3D" id="3.30.160.100">
    <property type="entry name" value="Ribosome hibernation promotion factor-like"/>
    <property type="match status" value="1"/>
</dbReference>
<gene>
    <name evidence="1" type="ORF">METZ01_LOCUS5629</name>
</gene>
<dbReference type="CDD" id="cd00552">
    <property type="entry name" value="RaiA"/>
    <property type="match status" value="1"/>
</dbReference>
<name>A0A381NDY8_9ZZZZ</name>
<evidence type="ECO:0008006" key="2">
    <source>
        <dbReference type="Google" id="ProtNLM"/>
    </source>
</evidence>
<dbReference type="AlphaFoldDB" id="A0A381NDY8"/>
<dbReference type="EMBL" id="UINC01000294">
    <property type="protein sequence ID" value="SUZ52775.1"/>
    <property type="molecule type" value="Genomic_DNA"/>
</dbReference>
<evidence type="ECO:0000313" key="1">
    <source>
        <dbReference type="EMBL" id="SUZ52775.1"/>
    </source>
</evidence>